<feature type="domain" description="SAM-dependent MTase RsmB/NOP-type" evidence="9">
    <location>
        <begin position="21"/>
        <end position="304"/>
    </location>
</feature>
<comment type="caution">
    <text evidence="7">Lacks conserved residue(s) required for the propagation of feature annotation.</text>
</comment>
<comment type="caution">
    <text evidence="10">The sequence shown here is derived from an EMBL/GenBank/DDBJ whole genome shotgun (WGS) entry which is preliminary data.</text>
</comment>
<dbReference type="InterPro" id="IPR049560">
    <property type="entry name" value="MeTrfase_RsmB-F_NOP2_cat"/>
</dbReference>
<evidence type="ECO:0000259" key="9">
    <source>
        <dbReference type="PROSITE" id="PS51686"/>
    </source>
</evidence>
<gene>
    <name evidence="10" type="ORF">C4N25_01500</name>
</gene>
<evidence type="ECO:0000256" key="6">
    <source>
        <dbReference type="ARBA" id="ARBA00022884"/>
    </source>
</evidence>
<dbReference type="PANTHER" id="PTHR22807">
    <property type="entry name" value="NOP2 YEAST -RELATED NOL1/NOP2/FMU SUN DOMAIN-CONTAINING"/>
    <property type="match status" value="1"/>
</dbReference>
<sequence length="516" mass="55030">MPTEYFEARERALLGQRYETLYAAPSDSAARGVTVSALRTTPGTFAAKADMALEPSPFCKAAFVVREETFKPGRHPYHHAGVFYSQEPSAASAAPLLGVKPGMRVLDLCAAPGGKSSQLAAALQGQGLLVSNEYVAARADILKSNLERMGVPNAVILNEAPARIAEALPEFFDRVLVDAPCSGEGMFRKEAVAVTQHSEALVKQCAELGAQILDCAAAVLAPGGQLVYSTCTFAPEEDEGQVAAFLQRHPEFTLADALGNVDYTFGSEGEANRTGGLPLDVTKVRRVWPCQGGEGHFMARLVKAGTPRALPAPGEYSPEEQLWLEAAAQAGKKAGKGKGKPAKSFDKADARSARREASRSCHEAVQGRNTRTRDAGAGEATPAQSLAAWQEFAARYFPALARRPAVVHGGGVLLPVPFPQTTLHVLRAGVFVGSVQKGRFVPEHHLFTAFGAQCTNREELTLTDPRTVEYLSGREIEARTAADGWCCVTVDGWPLGGGKVSGGRVKNHYPKALRLL</sequence>
<evidence type="ECO:0000256" key="1">
    <source>
        <dbReference type="ARBA" id="ARBA00007494"/>
    </source>
</evidence>
<dbReference type="CDD" id="cd02440">
    <property type="entry name" value="AdoMet_MTases"/>
    <property type="match status" value="1"/>
</dbReference>
<dbReference type="Proteomes" id="UP000251634">
    <property type="component" value="Unassembled WGS sequence"/>
</dbReference>
<dbReference type="InterPro" id="IPR031341">
    <property type="entry name" value="Methyltr_RsmF_N"/>
</dbReference>
<evidence type="ECO:0000256" key="3">
    <source>
        <dbReference type="ARBA" id="ARBA00022603"/>
    </source>
</evidence>
<dbReference type="PRINTS" id="PR02008">
    <property type="entry name" value="RCMTFAMILY"/>
</dbReference>
<dbReference type="InterPro" id="IPR018314">
    <property type="entry name" value="RsmB/NOL1/NOP2-like_CS"/>
</dbReference>
<dbReference type="RefSeq" id="WP_112114712.1">
    <property type="nucleotide sequence ID" value="NZ_PRKZ01000001.1"/>
</dbReference>
<keyword evidence="4 7" id="KW-0808">Transferase</keyword>
<proteinExistence type="inferred from homology"/>
<dbReference type="Pfam" id="PF01189">
    <property type="entry name" value="Methyltr_RsmB-F"/>
    <property type="match status" value="1"/>
</dbReference>
<dbReference type="Pfam" id="PF17126">
    <property type="entry name" value="RsmF_methylt_CI"/>
    <property type="match status" value="1"/>
</dbReference>
<dbReference type="PROSITE" id="PS51686">
    <property type="entry name" value="SAM_MT_RSMB_NOP"/>
    <property type="match status" value="1"/>
</dbReference>
<keyword evidence="2" id="KW-0963">Cytoplasm</keyword>
<reference evidence="10 11" key="1">
    <citation type="submission" date="2018-02" db="EMBL/GenBank/DDBJ databases">
        <title>Complete genome sequencing of Faecalibacterium prausnitzii strains isolated from the human gut.</title>
        <authorList>
            <person name="Fitzgerald B.C."/>
            <person name="Shkoporov A.N."/>
            <person name="Ross P.R."/>
            <person name="Hill C."/>
        </authorList>
    </citation>
    <scope>NUCLEOTIDE SEQUENCE [LARGE SCALE GENOMIC DNA]</scope>
    <source>
        <strain evidence="10 11">APC942/8-14-2</strain>
    </source>
</reference>
<dbReference type="SUPFAM" id="SSF53335">
    <property type="entry name" value="S-adenosyl-L-methionine-dependent methyltransferases"/>
    <property type="match status" value="1"/>
</dbReference>
<comment type="similarity">
    <text evidence="1 7">Belongs to the class I-like SAM-binding methyltransferase superfamily. RsmB/NOP family.</text>
</comment>
<dbReference type="EMBL" id="PRKZ01000001">
    <property type="protein sequence ID" value="RAW52117.1"/>
    <property type="molecule type" value="Genomic_DNA"/>
</dbReference>
<keyword evidence="5 7" id="KW-0949">S-adenosyl-L-methionine</keyword>
<keyword evidence="6 7" id="KW-0694">RNA-binding</keyword>
<dbReference type="Pfam" id="PF17125">
    <property type="entry name" value="Methyltr_RsmF_N"/>
    <property type="match status" value="1"/>
</dbReference>
<evidence type="ECO:0000313" key="11">
    <source>
        <dbReference type="Proteomes" id="UP000251634"/>
    </source>
</evidence>
<dbReference type="InterPro" id="IPR027391">
    <property type="entry name" value="Nol1_Nop2_Fmu_2"/>
</dbReference>
<feature type="region of interest" description="Disordered" evidence="8">
    <location>
        <begin position="330"/>
        <end position="382"/>
    </location>
</feature>
<evidence type="ECO:0000256" key="7">
    <source>
        <dbReference type="PROSITE-ProRule" id="PRU01023"/>
    </source>
</evidence>
<dbReference type="Gene3D" id="2.30.130.60">
    <property type="match status" value="1"/>
</dbReference>
<dbReference type="Gene3D" id="3.30.70.1170">
    <property type="entry name" value="Sun protein, domain 3"/>
    <property type="match status" value="1"/>
</dbReference>
<name>A0A329TQH3_9FIRM</name>
<organism evidence="10 11">
    <name type="scientific">Faecalibacterium prausnitzii</name>
    <dbReference type="NCBI Taxonomy" id="853"/>
    <lineage>
        <taxon>Bacteria</taxon>
        <taxon>Bacillati</taxon>
        <taxon>Bacillota</taxon>
        <taxon>Clostridia</taxon>
        <taxon>Eubacteriales</taxon>
        <taxon>Oscillospiraceae</taxon>
        <taxon>Faecalibacterium</taxon>
    </lineage>
</organism>
<dbReference type="InterPro" id="IPR031340">
    <property type="entry name" value="RsmF_methylt_CI"/>
</dbReference>
<dbReference type="InterPro" id="IPR023267">
    <property type="entry name" value="RCMT"/>
</dbReference>
<dbReference type="GO" id="GO:0001510">
    <property type="term" value="P:RNA methylation"/>
    <property type="evidence" value="ECO:0007669"/>
    <property type="project" value="InterPro"/>
</dbReference>
<evidence type="ECO:0000313" key="10">
    <source>
        <dbReference type="EMBL" id="RAW52117.1"/>
    </source>
</evidence>
<dbReference type="AlphaFoldDB" id="A0A329TQH3"/>
<dbReference type="PROSITE" id="PS01153">
    <property type="entry name" value="NOL1_NOP2_SUN"/>
    <property type="match status" value="1"/>
</dbReference>
<evidence type="ECO:0000256" key="5">
    <source>
        <dbReference type="ARBA" id="ARBA00022691"/>
    </source>
</evidence>
<evidence type="ECO:0000256" key="8">
    <source>
        <dbReference type="SAM" id="MobiDB-lite"/>
    </source>
</evidence>
<feature type="binding site" evidence="7">
    <location>
        <position position="178"/>
    </location>
    <ligand>
        <name>S-adenosyl-L-methionine</name>
        <dbReference type="ChEBI" id="CHEBI:59789"/>
    </ligand>
</feature>
<dbReference type="Gene3D" id="3.40.50.150">
    <property type="entry name" value="Vaccinia Virus protein VP39"/>
    <property type="match status" value="1"/>
</dbReference>
<dbReference type="GO" id="GO:0008173">
    <property type="term" value="F:RNA methyltransferase activity"/>
    <property type="evidence" value="ECO:0007669"/>
    <property type="project" value="InterPro"/>
</dbReference>
<feature type="compositionally biased region" description="Basic and acidic residues" evidence="8">
    <location>
        <begin position="343"/>
        <end position="362"/>
    </location>
</feature>
<dbReference type="GO" id="GO:0003723">
    <property type="term" value="F:RNA binding"/>
    <property type="evidence" value="ECO:0007669"/>
    <property type="project" value="UniProtKB-UniRule"/>
</dbReference>
<keyword evidence="3 7" id="KW-0489">Methyltransferase</keyword>
<dbReference type="InterPro" id="IPR029063">
    <property type="entry name" value="SAM-dependent_MTases_sf"/>
</dbReference>
<feature type="active site" description="Nucleophile" evidence="7">
    <location>
        <position position="231"/>
    </location>
</feature>
<dbReference type="CDD" id="cd21147">
    <property type="entry name" value="RsmF_methylt_CTD1"/>
    <property type="match status" value="1"/>
</dbReference>
<protein>
    <submittedName>
        <fullName evidence="10">tRNA and rRNA cytosine-C5-methylase</fullName>
    </submittedName>
</protein>
<feature type="binding site" evidence="7">
    <location>
        <position position="133"/>
    </location>
    <ligand>
        <name>S-adenosyl-L-methionine</name>
        <dbReference type="ChEBI" id="CHEBI:59789"/>
    </ligand>
</feature>
<dbReference type="PANTHER" id="PTHR22807:SF30">
    <property type="entry name" value="28S RRNA (CYTOSINE(4447)-C(5))-METHYLTRANSFERASE-RELATED"/>
    <property type="match status" value="1"/>
</dbReference>
<dbReference type="InterPro" id="IPR001678">
    <property type="entry name" value="MeTrfase_RsmB-F_NOP2_dom"/>
</dbReference>
<evidence type="ECO:0000256" key="2">
    <source>
        <dbReference type="ARBA" id="ARBA00022490"/>
    </source>
</evidence>
<feature type="binding site" evidence="7">
    <location>
        <begin position="109"/>
        <end position="115"/>
    </location>
    <ligand>
        <name>S-adenosyl-L-methionine</name>
        <dbReference type="ChEBI" id="CHEBI:59789"/>
    </ligand>
</feature>
<dbReference type="Pfam" id="PF13636">
    <property type="entry name" value="Methyltranf_PUA"/>
    <property type="match status" value="1"/>
</dbReference>
<accession>A0A329TQH3</accession>
<evidence type="ECO:0000256" key="4">
    <source>
        <dbReference type="ARBA" id="ARBA00022679"/>
    </source>
</evidence>